<evidence type="ECO:0000313" key="2">
    <source>
        <dbReference type="Proteomes" id="UP000321518"/>
    </source>
</evidence>
<dbReference type="OrthoDB" id="10667244at2759"/>
<name>A0A511KN73_RHOTO</name>
<evidence type="ECO:0000313" key="1">
    <source>
        <dbReference type="EMBL" id="GEM11819.1"/>
    </source>
</evidence>
<dbReference type="AlphaFoldDB" id="A0A511KN73"/>
<comment type="caution">
    <text evidence="1">The sequence shown here is derived from an EMBL/GenBank/DDBJ whole genome shotgun (WGS) entry which is preliminary data.</text>
</comment>
<protein>
    <submittedName>
        <fullName evidence="1">Uncharacterized protein</fullName>
    </submittedName>
</protein>
<proteinExistence type="predicted"/>
<sequence length="311" mass="35376">MAQARYRDGNEPALVHTALSLSSFTPPDLVILEILLLLDYATDSSLFSPDASSDVSYFSMEHSQPDSPDVQTLERMPEDPLAQERAARAPRVRKINDNPSRLEMERNFPDLGSVKVDRYPWDRPIKVFHTGDLPNFRIKRRSAFRRIANEVEPQKGLTTLRTSAMGRLKALVDLYKTFRIAQTVIFCNTRRKLEGLVKEPRNREFAGTSAEIHLGLETPSHGRTIITVDNNITVEGLPKLFRQRAKKIAVNEQRIFFALMRLLLAIEVDIAEENDIETITRWDVVDRDPVAIGKTHLDDEVDRASPSRACE</sequence>
<dbReference type="EMBL" id="BJWK01000017">
    <property type="protein sequence ID" value="GEM11819.1"/>
    <property type="molecule type" value="Genomic_DNA"/>
</dbReference>
<reference evidence="1 2" key="1">
    <citation type="submission" date="2019-07" db="EMBL/GenBank/DDBJ databases">
        <title>Rhodotorula toruloides NBRC10032 genome sequencing.</title>
        <authorList>
            <person name="Shida Y."/>
            <person name="Takaku H."/>
            <person name="Ogasawara W."/>
            <person name="Mori K."/>
        </authorList>
    </citation>
    <scope>NUCLEOTIDE SEQUENCE [LARGE SCALE GENOMIC DNA]</scope>
    <source>
        <strain evidence="1 2">NBRC10032</strain>
    </source>
</reference>
<dbReference type="Proteomes" id="UP000321518">
    <property type="component" value="Unassembled WGS sequence"/>
</dbReference>
<gene>
    <name evidence="1" type="ORF">Rt10032_c17g5836</name>
</gene>
<organism evidence="1 2">
    <name type="scientific">Rhodotorula toruloides</name>
    <name type="common">Yeast</name>
    <name type="synonym">Rhodosporidium toruloides</name>
    <dbReference type="NCBI Taxonomy" id="5286"/>
    <lineage>
        <taxon>Eukaryota</taxon>
        <taxon>Fungi</taxon>
        <taxon>Dikarya</taxon>
        <taxon>Basidiomycota</taxon>
        <taxon>Pucciniomycotina</taxon>
        <taxon>Microbotryomycetes</taxon>
        <taxon>Sporidiobolales</taxon>
        <taxon>Sporidiobolaceae</taxon>
        <taxon>Rhodotorula</taxon>
    </lineage>
</organism>
<accession>A0A511KN73</accession>